<proteinExistence type="predicted"/>
<dbReference type="Pfam" id="PF09604">
    <property type="entry name" value="Potass_KdpF"/>
    <property type="match status" value="1"/>
</dbReference>
<name>A0AB74UEQ9_9GAMM</name>
<organism evidence="1">
    <name type="scientific">Salinicola endophyticus</name>
    <dbReference type="NCBI Taxonomy" id="1949083"/>
    <lineage>
        <taxon>Bacteria</taxon>
        <taxon>Pseudomonadati</taxon>
        <taxon>Pseudomonadota</taxon>
        <taxon>Gammaproteobacteria</taxon>
        <taxon>Oceanospirillales</taxon>
        <taxon>Halomonadaceae</taxon>
        <taxon>Salinicola</taxon>
    </lineage>
</organism>
<dbReference type="AlphaFoldDB" id="A0AB74UEQ9"/>
<dbReference type="InterPro" id="IPR011726">
    <property type="entry name" value="KdpF"/>
</dbReference>
<reference evidence="1" key="1">
    <citation type="submission" date="2024-06" db="EMBL/GenBank/DDBJ databases">
        <title>Complete genome of Salinicola endophyticus HNIBRBA4755.</title>
        <authorList>
            <person name="Shin S.Y."/>
            <person name="Kang H."/>
            <person name="Song J."/>
        </authorList>
    </citation>
    <scope>NUCLEOTIDE SEQUENCE</scope>
    <source>
        <strain evidence="1">HNIBRBA4755</strain>
    </source>
</reference>
<evidence type="ECO:0000313" key="1">
    <source>
        <dbReference type="EMBL" id="XCJ81522.1"/>
    </source>
</evidence>
<sequence length="26" mass="2957">MSYLMLAIVAATALYLGVALWRPERF</sequence>
<dbReference type="EMBL" id="CP159578">
    <property type="protein sequence ID" value="XCJ81522.1"/>
    <property type="molecule type" value="Genomic_DNA"/>
</dbReference>
<dbReference type="GO" id="GO:0005886">
    <property type="term" value="C:plasma membrane"/>
    <property type="evidence" value="ECO:0007669"/>
    <property type="project" value="InterPro"/>
</dbReference>
<dbReference type="RefSeq" id="WP_353982257.1">
    <property type="nucleotide sequence ID" value="NZ_CP159578.1"/>
</dbReference>
<gene>
    <name evidence="1" type="ORF">ABV408_19390</name>
</gene>
<accession>A0AB74UEQ9</accession>
<protein>
    <submittedName>
        <fullName evidence="1">Potassium-transporting ATPase subunit F</fullName>
    </submittedName>
</protein>
<dbReference type="GO" id="GO:0008556">
    <property type="term" value="F:P-type potassium transmembrane transporter activity"/>
    <property type="evidence" value="ECO:0007669"/>
    <property type="project" value="InterPro"/>
</dbReference>